<evidence type="ECO:0000313" key="2">
    <source>
        <dbReference type="Proteomes" id="UP000440578"/>
    </source>
</evidence>
<protein>
    <submittedName>
        <fullName evidence="1">Uncharacterized protein</fullName>
    </submittedName>
</protein>
<organism evidence="1 2">
    <name type="scientific">Amphibalanus amphitrite</name>
    <name type="common">Striped barnacle</name>
    <name type="synonym">Balanus amphitrite</name>
    <dbReference type="NCBI Taxonomy" id="1232801"/>
    <lineage>
        <taxon>Eukaryota</taxon>
        <taxon>Metazoa</taxon>
        <taxon>Ecdysozoa</taxon>
        <taxon>Arthropoda</taxon>
        <taxon>Crustacea</taxon>
        <taxon>Multicrustacea</taxon>
        <taxon>Cirripedia</taxon>
        <taxon>Thoracica</taxon>
        <taxon>Thoracicalcarea</taxon>
        <taxon>Balanomorpha</taxon>
        <taxon>Balanoidea</taxon>
        <taxon>Balanidae</taxon>
        <taxon>Amphibalaninae</taxon>
        <taxon>Amphibalanus</taxon>
    </lineage>
</organism>
<gene>
    <name evidence="1" type="ORF">FJT64_027337</name>
</gene>
<evidence type="ECO:0000313" key="1">
    <source>
        <dbReference type="EMBL" id="KAF0300061.1"/>
    </source>
</evidence>
<sequence>MKKQPSVDDLHDQLRAARGYGRPVFCLGDTNINILRPDGPGVRQYKAALHELDLVQLVTEPTHLEPAGTLIDHIITDVPDLTATVVPPPDVIADHLTVIVRAPVGLRGCRPAPFTARLCSGARPVEPFTSPRCTCEAGGAPVRSMVPLAGLWLVPLSGYDPARAAQLVHGFRYGFPLGSAEVPSGDSGGNLPSCSLAPEVVDAYVFKELRPSAAATPTSWDWPACGTLSPFTS</sequence>
<proteinExistence type="predicted"/>
<comment type="caution">
    <text evidence="1">The sequence shown here is derived from an EMBL/GenBank/DDBJ whole genome shotgun (WGS) entry which is preliminary data.</text>
</comment>
<name>A0A6A4WDL7_AMPAM</name>
<keyword evidence="2" id="KW-1185">Reference proteome</keyword>
<reference evidence="1 2" key="1">
    <citation type="submission" date="2019-07" db="EMBL/GenBank/DDBJ databases">
        <title>Draft genome assembly of a fouling barnacle, Amphibalanus amphitrite (Darwin, 1854): The first reference genome for Thecostraca.</title>
        <authorList>
            <person name="Kim W."/>
        </authorList>
    </citation>
    <scope>NUCLEOTIDE SEQUENCE [LARGE SCALE GENOMIC DNA]</scope>
    <source>
        <strain evidence="1">SNU_AA5</strain>
        <tissue evidence="1">Soma without cirri and trophi</tissue>
    </source>
</reference>
<dbReference type="EMBL" id="VIIS01001297">
    <property type="protein sequence ID" value="KAF0300061.1"/>
    <property type="molecule type" value="Genomic_DNA"/>
</dbReference>
<dbReference type="AlphaFoldDB" id="A0A6A4WDL7"/>
<accession>A0A6A4WDL7</accession>
<dbReference type="Proteomes" id="UP000440578">
    <property type="component" value="Unassembled WGS sequence"/>
</dbReference>